<sequence>MNIGKDMHTSHASGKISENNVQRQFKISSILFPYQQSYCFPNCPQTVTEQLAPSAMFKTKFFSHFNVFPKIYALDASSSSNDNAKKVTETQTVTSVDTSRSEAWANVPYSIGMEELARAYIAKETGMDRVRALFQKDHKGDSSNEIFIIKVSLIQVGIVSFLLKYVPSWKLAREDFIRENNATVFRTNIEAARMFSDYASLRGLIDGFRFSSKVTFFSAIFLFASQIMAAYRNKTSVLDYTFAAGLAGGLARIHLGPKGMFAGSVVGVALGTFFGGIASVLLNTCGMGQETMHLQYTISRLEVERSIVGDSVYKQRLAELAVQMESTSSVS</sequence>
<dbReference type="AlphaFoldDB" id="A0A0B6XZJ3"/>
<feature type="transmembrane region" description="Helical" evidence="8">
    <location>
        <begin position="261"/>
        <end position="282"/>
    </location>
</feature>
<dbReference type="PANTHER" id="PTHR13002">
    <property type="entry name" value="C3ORF1 PROTEIN-RELATED"/>
    <property type="match status" value="1"/>
</dbReference>
<comment type="similarity">
    <text evidence="2">Belongs to the Tim17/Tim22/Tim23 family.</text>
</comment>
<evidence type="ECO:0000256" key="8">
    <source>
        <dbReference type="SAM" id="Phobius"/>
    </source>
</evidence>
<dbReference type="PANTHER" id="PTHR13002:SF1">
    <property type="entry name" value="COMPLEX I ASSEMBLY FACTOR TIMMDC1, MITOCHONDRIAL"/>
    <property type="match status" value="1"/>
</dbReference>
<evidence type="ECO:0000256" key="4">
    <source>
        <dbReference type="ARBA" id="ARBA00022989"/>
    </source>
</evidence>
<dbReference type="EMBL" id="HACG01002464">
    <property type="protein sequence ID" value="CEK49329.1"/>
    <property type="molecule type" value="Transcribed_RNA"/>
</dbReference>
<dbReference type="InterPro" id="IPR055299">
    <property type="entry name" value="TIMMDC1"/>
</dbReference>
<accession>A0A0B6XZJ3</accession>
<comment type="subcellular location">
    <subcellularLocation>
        <location evidence="1">Membrane</location>
        <topology evidence="1">Multi-pass membrane protein</topology>
    </subcellularLocation>
</comment>
<keyword evidence="4 8" id="KW-1133">Transmembrane helix</keyword>
<name>A0A0B6XZJ3_9EUPU</name>
<evidence type="ECO:0000256" key="1">
    <source>
        <dbReference type="ARBA" id="ARBA00004141"/>
    </source>
</evidence>
<gene>
    <name evidence="9" type="primary">ORF7350</name>
</gene>
<evidence type="ECO:0000256" key="6">
    <source>
        <dbReference type="ARBA" id="ARBA00040778"/>
    </source>
</evidence>
<evidence type="ECO:0000256" key="5">
    <source>
        <dbReference type="ARBA" id="ARBA00023136"/>
    </source>
</evidence>
<evidence type="ECO:0000256" key="3">
    <source>
        <dbReference type="ARBA" id="ARBA00022692"/>
    </source>
</evidence>
<proteinExistence type="inferred from homology"/>
<evidence type="ECO:0000313" key="9">
    <source>
        <dbReference type="EMBL" id="CEK49329.1"/>
    </source>
</evidence>
<protein>
    <recommendedName>
        <fullName evidence="6">Complex I assembly factor TIMMDC1, mitochondrial</fullName>
    </recommendedName>
    <alternativeName>
        <fullName evidence="7">Translocase of inner mitochondrial membrane domain-containing protein 1</fullName>
    </alternativeName>
</protein>
<keyword evidence="5 8" id="KW-0472">Membrane</keyword>
<keyword evidence="3 8" id="KW-0812">Transmembrane</keyword>
<feature type="transmembrane region" description="Helical" evidence="8">
    <location>
        <begin position="210"/>
        <end position="230"/>
    </location>
</feature>
<dbReference type="GO" id="GO:0032981">
    <property type="term" value="P:mitochondrial respiratory chain complex I assembly"/>
    <property type="evidence" value="ECO:0007669"/>
    <property type="project" value="InterPro"/>
</dbReference>
<dbReference type="GO" id="GO:0005739">
    <property type="term" value="C:mitochondrion"/>
    <property type="evidence" value="ECO:0007669"/>
    <property type="project" value="TreeGrafter"/>
</dbReference>
<evidence type="ECO:0000256" key="7">
    <source>
        <dbReference type="ARBA" id="ARBA00041344"/>
    </source>
</evidence>
<organism evidence="9">
    <name type="scientific">Arion vulgaris</name>
    <dbReference type="NCBI Taxonomy" id="1028688"/>
    <lineage>
        <taxon>Eukaryota</taxon>
        <taxon>Metazoa</taxon>
        <taxon>Spiralia</taxon>
        <taxon>Lophotrochozoa</taxon>
        <taxon>Mollusca</taxon>
        <taxon>Gastropoda</taxon>
        <taxon>Heterobranchia</taxon>
        <taxon>Euthyneura</taxon>
        <taxon>Panpulmonata</taxon>
        <taxon>Eupulmonata</taxon>
        <taxon>Stylommatophora</taxon>
        <taxon>Helicina</taxon>
        <taxon>Arionoidea</taxon>
        <taxon>Arionidae</taxon>
        <taxon>Arion</taxon>
    </lineage>
</organism>
<reference evidence="9" key="1">
    <citation type="submission" date="2014-12" db="EMBL/GenBank/DDBJ databases">
        <title>Insight into the proteome of Arion vulgaris.</title>
        <authorList>
            <person name="Aradska J."/>
            <person name="Bulat T."/>
            <person name="Smidak R."/>
            <person name="Sarate P."/>
            <person name="Gangsoo J."/>
            <person name="Sialana F."/>
            <person name="Bilban M."/>
            <person name="Lubec G."/>
        </authorList>
    </citation>
    <scope>NUCLEOTIDE SEQUENCE</scope>
    <source>
        <tissue evidence="9">Skin</tissue>
    </source>
</reference>
<evidence type="ECO:0000256" key="2">
    <source>
        <dbReference type="ARBA" id="ARBA00008444"/>
    </source>
</evidence>
<dbReference type="GO" id="GO:0016020">
    <property type="term" value="C:membrane"/>
    <property type="evidence" value="ECO:0007669"/>
    <property type="project" value="UniProtKB-SubCell"/>
</dbReference>